<dbReference type="OrthoDB" id="5959052at2"/>
<dbReference type="Proteomes" id="UP000315949">
    <property type="component" value="Unassembled WGS sequence"/>
</dbReference>
<accession>A0A5C5TZH1</accession>
<dbReference type="RefSeq" id="WP_146312628.1">
    <property type="nucleotide sequence ID" value="NZ_VOHE01000004.1"/>
</dbReference>
<evidence type="ECO:0000313" key="2">
    <source>
        <dbReference type="EMBL" id="TWT18808.1"/>
    </source>
</evidence>
<dbReference type="EMBL" id="VOHE01000004">
    <property type="protein sequence ID" value="TWT18808.1"/>
    <property type="molecule type" value="Genomic_DNA"/>
</dbReference>
<dbReference type="AlphaFoldDB" id="A0A5C5TZH1"/>
<feature type="transmembrane region" description="Helical" evidence="1">
    <location>
        <begin position="72"/>
        <end position="95"/>
    </location>
</feature>
<gene>
    <name evidence="2" type="ORF">FQY79_09190</name>
</gene>
<sequence length="161" mass="17704">MQDTDAMLNRMVLTAGRLDTLLDQLQRQAADSQSAIQATREAQEARFQQTLARLFEQQQAQMAATLRPQIAWAWKMLIATTAGIALLLAAGAALLRHSYQRVQAAEARATAAEIDAETREALRSVRISSCGGRPCILLDRDQPTWSSAQGEFVLLDDRPAP</sequence>
<comment type="caution">
    <text evidence="2">The sequence shown here is derived from an EMBL/GenBank/DDBJ whole genome shotgun (WGS) entry which is preliminary data.</text>
</comment>
<keyword evidence="1" id="KW-1133">Transmembrane helix</keyword>
<name>A0A5C5TZH1_9GAMM</name>
<proteinExistence type="predicted"/>
<evidence type="ECO:0000256" key="1">
    <source>
        <dbReference type="SAM" id="Phobius"/>
    </source>
</evidence>
<reference evidence="2 3" key="1">
    <citation type="submission" date="2019-07" db="EMBL/GenBank/DDBJ databases">
        <title>Luteimonas sp. YD-1 nov., isolated from acidic soil.</title>
        <authorList>
            <person name="Zhou J."/>
        </authorList>
    </citation>
    <scope>NUCLEOTIDE SEQUENCE [LARGE SCALE GENOMIC DNA]</scope>
    <source>
        <strain evidence="2 3">YD-1</strain>
    </source>
</reference>
<keyword evidence="3" id="KW-1185">Reference proteome</keyword>
<evidence type="ECO:0000313" key="3">
    <source>
        <dbReference type="Proteomes" id="UP000315949"/>
    </source>
</evidence>
<organism evidence="2 3">
    <name type="scientific">Luteimonas wenzhouensis</name>
    <dbReference type="NCBI Taxonomy" id="2599615"/>
    <lineage>
        <taxon>Bacteria</taxon>
        <taxon>Pseudomonadati</taxon>
        <taxon>Pseudomonadota</taxon>
        <taxon>Gammaproteobacteria</taxon>
        <taxon>Lysobacterales</taxon>
        <taxon>Lysobacteraceae</taxon>
        <taxon>Luteimonas</taxon>
    </lineage>
</organism>
<keyword evidence="1" id="KW-0812">Transmembrane</keyword>
<protein>
    <submittedName>
        <fullName evidence="2">Uncharacterized protein</fullName>
    </submittedName>
</protein>
<keyword evidence="1" id="KW-0472">Membrane</keyword>